<keyword evidence="1" id="KW-0808">Transferase</keyword>
<dbReference type="InterPro" id="IPR011009">
    <property type="entry name" value="Kinase-like_dom_sf"/>
</dbReference>
<evidence type="ECO:0000313" key="1">
    <source>
        <dbReference type="EMBL" id="TWT28757.1"/>
    </source>
</evidence>
<dbReference type="Gene3D" id="3.90.1200.10">
    <property type="match status" value="1"/>
</dbReference>
<dbReference type="Proteomes" id="UP000320791">
    <property type="component" value="Unassembled WGS sequence"/>
</dbReference>
<reference evidence="1 2" key="1">
    <citation type="submission" date="2019-08" db="EMBL/GenBank/DDBJ databases">
        <authorList>
            <person name="Lei W."/>
        </authorList>
    </citation>
    <scope>NUCLEOTIDE SEQUENCE [LARGE SCALE GENOMIC DNA]</scope>
    <source>
        <strain evidence="1 2">CCUG 58627</strain>
    </source>
</reference>
<dbReference type="GO" id="GO:0016740">
    <property type="term" value="F:transferase activity"/>
    <property type="evidence" value="ECO:0007669"/>
    <property type="project" value="UniProtKB-KW"/>
</dbReference>
<dbReference type="EMBL" id="VOHM01000003">
    <property type="protein sequence ID" value="TWT28757.1"/>
    <property type="molecule type" value="Genomic_DNA"/>
</dbReference>
<dbReference type="RefSeq" id="WP_146323519.1">
    <property type="nucleotide sequence ID" value="NZ_BAABLR010000027.1"/>
</dbReference>
<evidence type="ECO:0000313" key="2">
    <source>
        <dbReference type="Proteomes" id="UP000320791"/>
    </source>
</evidence>
<dbReference type="SUPFAM" id="SSF56112">
    <property type="entry name" value="Protein kinase-like (PK-like)"/>
    <property type="match status" value="1"/>
</dbReference>
<proteinExistence type="predicted"/>
<gene>
    <name evidence="1" type="ORF">FRX94_02390</name>
</gene>
<protein>
    <submittedName>
        <fullName evidence="1">Phosphotransferase</fullName>
    </submittedName>
</protein>
<dbReference type="AlphaFoldDB" id="A0A5C5USJ5"/>
<comment type="caution">
    <text evidence="1">The sequence shown here is derived from an EMBL/GenBank/DDBJ whole genome shotgun (WGS) entry which is preliminary data.</text>
</comment>
<organism evidence="1 2">
    <name type="scientific">Corynebacterium canis</name>
    <dbReference type="NCBI Taxonomy" id="679663"/>
    <lineage>
        <taxon>Bacteria</taxon>
        <taxon>Bacillati</taxon>
        <taxon>Actinomycetota</taxon>
        <taxon>Actinomycetes</taxon>
        <taxon>Mycobacteriales</taxon>
        <taxon>Corynebacteriaceae</taxon>
        <taxon>Corynebacterium</taxon>
    </lineage>
</organism>
<name>A0A5C5USJ5_9CORY</name>
<dbReference type="OrthoDB" id="7842280at2"/>
<sequence>MNQALALLFDLPRVRRAWPGPEQSLVFEQFDEAGRLRAGIIDAAANLRLADYARDAALPELSPPESGALVVHRFGKRAVVIYPDHVRKFLRPNKVPGVVSATRTMHEVCAAADMRSAAIIDVSAGSITTEKLPGDTLHRLDQQGLPGWARFEQLWPELVQDQTHMHSINRHGPEAECRVLRQWFTHATSYQAIPQPARFAAMVDATCRDLLAHESPWVLSHRDLHDKQLLWDGDTLSLLDTDTTTLAEAALDLGNLLAHAELRRIQQVFHPQTYRGVRNVVCTLAERLHIPQQRLRCYTQSATIRLAFLYAFRPSSRPWFESWIAHCLEHNRKETL</sequence>
<accession>A0A5C5USJ5</accession>
<keyword evidence="2" id="KW-1185">Reference proteome</keyword>